<dbReference type="InterPro" id="IPR011010">
    <property type="entry name" value="DNA_brk_join_enz"/>
</dbReference>
<dbReference type="PANTHER" id="PTHR30629">
    <property type="entry name" value="PROPHAGE INTEGRASE"/>
    <property type="match status" value="1"/>
</dbReference>
<dbReference type="OrthoDB" id="9775880at2"/>
<evidence type="ECO:0000313" key="8">
    <source>
        <dbReference type="EMBL" id="SFN32216.1"/>
    </source>
</evidence>
<dbReference type="AlphaFoldDB" id="A0A1I4Y2D7"/>
<evidence type="ECO:0000256" key="3">
    <source>
        <dbReference type="ARBA" id="ARBA00023125"/>
    </source>
</evidence>
<accession>A0A1I4Y2D7</accession>
<dbReference type="InterPro" id="IPR013762">
    <property type="entry name" value="Integrase-like_cat_sf"/>
</dbReference>
<dbReference type="InterPro" id="IPR050808">
    <property type="entry name" value="Phage_Integrase"/>
</dbReference>
<evidence type="ECO:0000256" key="4">
    <source>
        <dbReference type="ARBA" id="ARBA00023172"/>
    </source>
</evidence>
<dbReference type="PROSITE" id="PS51900">
    <property type="entry name" value="CB"/>
    <property type="match status" value="1"/>
</dbReference>
<dbReference type="PANTHER" id="PTHR30629:SF2">
    <property type="entry name" value="PROPHAGE INTEGRASE INTS-RELATED"/>
    <property type="match status" value="1"/>
</dbReference>
<feature type="domain" description="Tyr recombinase" evidence="6">
    <location>
        <begin position="218"/>
        <end position="401"/>
    </location>
</feature>
<keyword evidence="4" id="KW-0233">DNA recombination</keyword>
<keyword evidence="3 5" id="KW-0238">DNA-binding</keyword>
<evidence type="ECO:0000256" key="2">
    <source>
        <dbReference type="ARBA" id="ARBA00022908"/>
    </source>
</evidence>
<keyword evidence="9" id="KW-1185">Reference proteome</keyword>
<sequence>MPLSDLAVRNAKPADKPYKLTDGDGLYLLVNSAGKYWRYDYRYLGKRKTLAFGVYPDVPLATRVEKDEETGRTRKVTGARELREEARQLLAQRIDPGTIKQARKREEKELAASTFESVAREWHEKQSTNLEPKTAARILSILRRNIFPAIGNTPIAQVTAANLLSTIQKIEKRGTVSTAHRAMQYCGQIFRYAIATGRAQADLSLVLKGALTPFKEKHHASITDPKKIRGLLLSLDGYDGSFITKSALRIAPLVFVRPVELRHAEWSEIDSDAAEWRIAAGKMKMKAVHLVPLSSQALTILRELHPHTGEGRFVFPSVRSYSRPMSENTVNAALRRLGYEKNEMTGHGFRSMASTILHEQGWPHEAIERQLAHAERNKVSAAYNYAEHLPKRREMMQAWADYLDELRAGRSYTVA</sequence>
<keyword evidence="2" id="KW-0229">DNA integration</keyword>
<evidence type="ECO:0000259" key="6">
    <source>
        <dbReference type="PROSITE" id="PS51898"/>
    </source>
</evidence>
<reference evidence="9" key="1">
    <citation type="submission" date="2016-10" db="EMBL/GenBank/DDBJ databases">
        <authorList>
            <person name="Varghese N."/>
        </authorList>
    </citation>
    <scope>NUCLEOTIDE SEQUENCE [LARGE SCALE GENOMIC DNA]</scope>
    <source>
        <strain evidence="9">Nsp8</strain>
    </source>
</reference>
<dbReference type="Pfam" id="PF13356">
    <property type="entry name" value="Arm-DNA-bind_3"/>
    <property type="match status" value="1"/>
</dbReference>
<evidence type="ECO:0000259" key="7">
    <source>
        <dbReference type="PROSITE" id="PS51900"/>
    </source>
</evidence>
<dbReference type="RefSeq" id="WP_074794126.1">
    <property type="nucleotide sequence ID" value="NZ_FOVJ01000001.1"/>
</dbReference>
<dbReference type="CDD" id="cd00801">
    <property type="entry name" value="INT_P4_C"/>
    <property type="match status" value="1"/>
</dbReference>
<dbReference type="InterPro" id="IPR038488">
    <property type="entry name" value="Integrase_DNA-bd_sf"/>
</dbReference>
<dbReference type="InterPro" id="IPR002104">
    <property type="entry name" value="Integrase_catalytic"/>
</dbReference>
<dbReference type="GO" id="GO:0006310">
    <property type="term" value="P:DNA recombination"/>
    <property type="evidence" value="ECO:0007669"/>
    <property type="project" value="UniProtKB-KW"/>
</dbReference>
<organism evidence="8 9">
    <name type="scientific">Nitrosospira briensis</name>
    <dbReference type="NCBI Taxonomy" id="35799"/>
    <lineage>
        <taxon>Bacteria</taxon>
        <taxon>Pseudomonadati</taxon>
        <taxon>Pseudomonadota</taxon>
        <taxon>Betaproteobacteria</taxon>
        <taxon>Nitrosomonadales</taxon>
        <taxon>Nitrosomonadaceae</taxon>
        <taxon>Nitrosospira</taxon>
    </lineage>
</organism>
<dbReference type="InterPro" id="IPR044068">
    <property type="entry name" value="CB"/>
</dbReference>
<dbReference type="PROSITE" id="PS51898">
    <property type="entry name" value="TYR_RECOMBINASE"/>
    <property type="match status" value="1"/>
</dbReference>
<evidence type="ECO:0000256" key="5">
    <source>
        <dbReference type="PROSITE-ProRule" id="PRU01248"/>
    </source>
</evidence>
<dbReference type="Gene3D" id="1.10.150.130">
    <property type="match status" value="1"/>
</dbReference>
<dbReference type="InterPro" id="IPR010998">
    <property type="entry name" value="Integrase_recombinase_N"/>
</dbReference>
<name>A0A1I4Y2D7_9PROT</name>
<dbReference type="GO" id="GO:0003677">
    <property type="term" value="F:DNA binding"/>
    <property type="evidence" value="ECO:0007669"/>
    <property type="project" value="UniProtKB-UniRule"/>
</dbReference>
<dbReference type="Pfam" id="PF00589">
    <property type="entry name" value="Phage_integrase"/>
    <property type="match status" value="1"/>
</dbReference>
<gene>
    <name evidence="8" type="ORF">SAMN05216386_0469</name>
</gene>
<comment type="similarity">
    <text evidence="1">Belongs to the 'phage' integrase family.</text>
</comment>
<evidence type="ECO:0000256" key="1">
    <source>
        <dbReference type="ARBA" id="ARBA00008857"/>
    </source>
</evidence>
<proteinExistence type="inferred from homology"/>
<dbReference type="Gene3D" id="3.30.160.390">
    <property type="entry name" value="Integrase, DNA-binding domain"/>
    <property type="match status" value="1"/>
</dbReference>
<feature type="domain" description="Core-binding (CB)" evidence="7">
    <location>
        <begin position="113"/>
        <end position="194"/>
    </location>
</feature>
<dbReference type="SUPFAM" id="SSF56349">
    <property type="entry name" value="DNA breaking-rejoining enzymes"/>
    <property type="match status" value="1"/>
</dbReference>
<dbReference type="Gene3D" id="1.10.443.10">
    <property type="entry name" value="Intergrase catalytic core"/>
    <property type="match status" value="1"/>
</dbReference>
<dbReference type="InterPro" id="IPR025166">
    <property type="entry name" value="Integrase_DNA_bind_dom"/>
</dbReference>
<evidence type="ECO:0000313" key="9">
    <source>
        <dbReference type="Proteomes" id="UP000183107"/>
    </source>
</evidence>
<dbReference type="Proteomes" id="UP000183107">
    <property type="component" value="Unassembled WGS sequence"/>
</dbReference>
<protein>
    <submittedName>
        <fullName evidence="8">Integrase</fullName>
    </submittedName>
</protein>
<dbReference type="EMBL" id="FOVJ01000001">
    <property type="protein sequence ID" value="SFN32216.1"/>
    <property type="molecule type" value="Genomic_DNA"/>
</dbReference>
<dbReference type="Pfam" id="PF22022">
    <property type="entry name" value="Phage_int_M"/>
    <property type="match status" value="1"/>
</dbReference>
<dbReference type="InterPro" id="IPR053876">
    <property type="entry name" value="Phage_int_M"/>
</dbReference>
<dbReference type="GO" id="GO:0015074">
    <property type="term" value="P:DNA integration"/>
    <property type="evidence" value="ECO:0007669"/>
    <property type="project" value="UniProtKB-KW"/>
</dbReference>